<reference evidence="2 3" key="1">
    <citation type="submission" date="2017-05" db="EMBL/GenBank/DDBJ databases">
        <title>Genome sequence of Candidatus Fukatsuia symbiotica and Candidatus Hamiltonella defensa from Acyrthosiphon pisum strain 5D.</title>
        <authorList>
            <person name="Patel V.A."/>
            <person name="Chevignon G."/>
            <person name="Russell J.A."/>
            <person name="Oliver K.M."/>
        </authorList>
    </citation>
    <scope>NUCLEOTIDE SEQUENCE [LARGE SCALE GENOMIC DNA]</scope>
    <source>
        <strain evidence="2 3">5D</strain>
    </source>
</reference>
<dbReference type="InterPro" id="IPR010837">
    <property type="entry name" value="Conjugal_tfr_TrbH"/>
</dbReference>
<feature type="signal peptide" evidence="1">
    <location>
        <begin position="1"/>
        <end position="22"/>
    </location>
</feature>
<feature type="chain" id="PRO_5015836282" description="Conjugal transfer protein TrbH" evidence="1">
    <location>
        <begin position="23"/>
        <end position="158"/>
    </location>
</feature>
<protein>
    <recommendedName>
        <fullName evidence="4">Conjugal transfer protein TrbH</fullName>
    </recommendedName>
</protein>
<dbReference type="KEGG" id="fsm:CCS41_12220"/>
<dbReference type="STRING" id="1878942.GCA_900128755_00153"/>
<dbReference type="AlphaFoldDB" id="A0A2U8IAA2"/>
<dbReference type="OrthoDB" id="8481350at2"/>
<accession>A0A2U8IAA2</accession>
<evidence type="ECO:0008006" key="4">
    <source>
        <dbReference type="Google" id="ProtNLM"/>
    </source>
</evidence>
<name>A0A2U8IAA2_9GAMM</name>
<keyword evidence="1" id="KW-0732">Signal</keyword>
<keyword evidence="3" id="KW-1185">Reference proteome</keyword>
<evidence type="ECO:0000313" key="3">
    <source>
        <dbReference type="Proteomes" id="UP000261875"/>
    </source>
</evidence>
<gene>
    <name evidence="2" type="ORF">CCS41_12220</name>
</gene>
<dbReference type="PROSITE" id="PS51257">
    <property type="entry name" value="PROKAR_LIPOPROTEIN"/>
    <property type="match status" value="1"/>
</dbReference>
<dbReference type="Pfam" id="PF07283">
    <property type="entry name" value="TrbH"/>
    <property type="match status" value="1"/>
</dbReference>
<organism evidence="2 3">
    <name type="scientific">Candidatus Fukatsuia symbiotica</name>
    <dbReference type="NCBI Taxonomy" id="1878942"/>
    <lineage>
        <taxon>Bacteria</taxon>
        <taxon>Pseudomonadati</taxon>
        <taxon>Pseudomonadota</taxon>
        <taxon>Gammaproteobacteria</taxon>
        <taxon>Enterobacterales</taxon>
        <taxon>Yersiniaceae</taxon>
        <taxon>Candidatus Fukatsuia</taxon>
    </lineage>
</organism>
<sequence>MYKKVMLLMVSLAALSGCTSNGGYGNYAAAPVHLNQKMAQDTVAQLLTLYPPAQTHLCLKQPIQDTYGATLVVALRAKGYSLMEYTTPKRTRRPQASVVAAAPHPDLRYLDLHYIVDAPKSTDLYRVTLQIGNQSISRVFTLTPEGKLYPASAWIRKE</sequence>
<dbReference type="EMBL" id="CP021659">
    <property type="protein sequence ID" value="AWK15064.1"/>
    <property type="molecule type" value="Genomic_DNA"/>
</dbReference>
<evidence type="ECO:0000256" key="1">
    <source>
        <dbReference type="SAM" id="SignalP"/>
    </source>
</evidence>
<proteinExistence type="predicted"/>
<dbReference type="Proteomes" id="UP000261875">
    <property type="component" value="Chromosome"/>
</dbReference>
<evidence type="ECO:0000313" key="2">
    <source>
        <dbReference type="EMBL" id="AWK15064.1"/>
    </source>
</evidence>